<protein>
    <submittedName>
        <fullName evidence="2">Uncharacterized protein</fullName>
    </submittedName>
</protein>
<dbReference type="Proteomes" id="UP000499080">
    <property type="component" value="Unassembled WGS sequence"/>
</dbReference>
<sequence>MMRATPELALRTPNFRARLAGRRFNRLKFGLSKKLRNKVIGGRGGLVIRCALEPEGSRVSNLEPFGSKADTLLYSTGDPPCIGPVARQIILKGSNVLLAVLVRKFGEGTPSQVSSSSDSGPKLRDLFQNSPRVASKRDVNVTKLKI</sequence>
<evidence type="ECO:0000256" key="1">
    <source>
        <dbReference type="SAM" id="MobiDB-lite"/>
    </source>
</evidence>
<evidence type="ECO:0000313" key="2">
    <source>
        <dbReference type="EMBL" id="GBM65574.1"/>
    </source>
</evidence>
<comment type="caution">
    <text evidence="2">The sequence shown here is derived from an EMBL/GenBank/DDBJ whole genome shotgun (WGS) entry which is preliminary data.</text>
</comment>
<dbReference type="EMBL" id="BGPR01001984">
    <property type="protein sequence ID" value="GBM65574.1"/>
    <property type="molecule type" value="Genomic_DNA"/>
</dbReference>
<proteinExistence type="predicted"/>
<keyword evidence="3" id="KW-1185">Reference proteome</keyword>
<dbReference type="AlphaFoldDB" id="A0A4Y2HJK6"/>
<organism evidence="2 3">
    <name type="scientific">Araneus ventricosus</name>
    <name type="common">Orbweaver spider</name>
    <name type="synonym">Epeira ventricosa</name>
    <dbReference type="NCBI Taxonomy" id="182803"/>
    <lineage>
        <taxon>Eukaryota</taxon>
        <taxon>Metazoa</taxon>
        <taxon>Ecdysozoa</taxon>
        <taxon>Arthropoda</taxon>
        <taxon>Chelicerata</taxon>
        <taxon>Arachnida</taxon>
        <taxon>Araneae</taxon>
        <taxon>Araneomorphae</taxon>
        <taxon>Entelegynae</taxon>
        <taxon>Araneoidea</taxon>
        <taxon>Araneidae</taxon>
        <taxon>Araneus</taxon>
    </lineage>
</organism>
<evidence type="ECO:0000313" key="3">
    <source>
        <dbReference type="Proteomes" id="UP000499080"/>
    </source>
</evidence>
<reference evidence="2 3" key="1">
    <citation type="journal article" date="2019" name="Sci. Rep.">
        <title>Orb-weaving spider Araneus ventricosus genome elucidates the spidroin gene catalogue.</title>
        <authorList>
            <person name="Kono N."/>
            <person name="Nakamura H."/>
            <person name="Ohtoshi R."/>
            <person name="Moran D.A.P."/>
            <person name="Shinohara A."/>
            <person name="Yoshida Y."/>
            <person name="Fujiwara M."/>
            <person name="Mori M."/>
            <person name="Tomita M."/>
            <person name="Arakawa K."/>
        </authorList>
    </citation>
    <scope>NUCLEOTIDE SEQUENCE [LARGE SCALE GENOMIC DNA]</scope>
</reference>
<gene>
    <name evidence="2" type="ORF">AVEN_169854_1</name>
</gene>
<accession>A0A4Y2HJK6</accession>
<feature type="region of interest" description="Disordered" evidence="1">
    <location>
        <begin position="108"/>
        <end position="129"/>
    </location>
</feature>
<name>A0A4Y2HJK6_ARAVE</name>